<evidence type="ECO:0000256" key="1">
    <source>
        <dbReference type="SAM" id="MobiDB-lite"/>
    </source>
</evidence>
<evidence type="ECO:0000259" key="2">
    <source>
        <dbReference type="SMART" id="SM00835"/>
    </source>
</evidence>
<proteinExistence type="predicted"/>
<dbReference type="PANTHER" id="PTHR36448">
    <property type="entry name" value="BLR7373 PROTEIN"/>
    <property type="match status" value="1"/>
</dbReference>
<dbReference type="Pfam" id="PF07883">
    <property type="entry name" value="Cupin_2"/>
    <property type="match status" value="1"/>
</dbReference>
<dbReference type="AlphaFoldDB" id="A0A6G8QEW3"/>
<dbReference type="InterPro" id="IPR013096">
    <property type="entry name" value="Cupin_2"/>
</dbReference>
<dbReference type="InterPro" id="IPR006045">
    <property type="entry name" value="Cupin_1"/>
</dbReference>
<dbReference type="Proteomes" id="UP000501452">
    <property type="component" value="Chromosome"/>
</dbReference>
<sequence length="171" mass="18539">MPGIDVREYLFEDDGLIPNNPTLPLLFYPQALPEDEQNPSRCKGLLAENGWGGAWVNGVFPYHHYHSTSHEVLCVVGGEARITFGGPEGETVEVRAGDVVVIPAGVGHCRESSGGGFTVVGAYPRGQENYDLRTGEEGERPGVLENIRDVPMPETDPLFGGEGPLLRRWPG</sequence>
<organism evidence="3 4">
    <name type="scientific">Rubrobacter tropicus</name>
    <dbReference type="NCBI Taxonomy" id="2653851"/>
    <lineage>
        <taxon>Bacteria</taxon>
        <taxon>Bacillati</taxon>
        <taxon>Actinomycetota</taxon>
        <taxon>Rubrobacteria</taxon>
        <taxon>Rubrobacterales</taxon>
        <taxon>Rubrobacteraceae</taxon>
        <taxon>Rubrobacter</taxon>
    </lineage>
</organism>
<dbReference type="PANTHER" id="PTHR36448:SF2">
    <property type="entry name" value="CUPIN TYPE-1 DOMAIN-CONTAINING PROTEIN"/>
    <property type="match status" value="1"/>
</dbReference>
<dbReference type="CDD" id="cd02219">
    <property type="entry name" value="cupin_YjlB-like"/>
    <property type="match status" value="1"/>
</dbReference>
<name>A0A6G8QEW3_9ACTN</name>
<reference evidence="3 4" key="1">
    <citation type="submission" date="2019-10" db="EMBL/GenBank/DDBJ databases">
        <title>Rubrobacter sp nov SCSIO 52090 isolated from a deep-sea sediment in the South China Sea.</title>
        <authorList>
            <person name="Chen R.W."/>
        </authorList>
    </citation>
    <scope>NUCLEOTIDE SEQUENCE [LARGE SCALE GENOMIC DNA]</scope>
    <source>
        <strain evidence="3 4">SCSIO 52909</strain>
    </source>
</reference>
<feature type="region of interest" description="Disordered" evidence="1">
    <location>
        <begin position="151"/>
        <end position="171"/>
    </location>
</feature>
<dbReference type="SUPFAM" id="SSF51182">
    <property type="entry name" value="RmlC-like cupins"/>
    <property type="match status" value="1"/>
</dbReference>
<dbReference type="InterPro" id="IPR014500">
    <property type="entry name" value="UCP019307_cupin"/>
</dbReference>
<accession>A0A6G8QEW3</accession>
<evidence type="ECO:0000313" key="3">
    <source>
        <dbReference type="EMBL" id="QIN84992.1"/>
    </source>
</evidence>
<evidence type="ECO:0000313" key="4">
    <source>
        <dbReference type="Proteomes" id="UP000501452"/>
    </source>
</evidence>
<keyword evidence="4" id="KW-1185">Reference proteome</keyword>
<dbReference type="InterPro" id="IPR014710">
    <property type="entry name" value="RmlC-like_jellyroll"/>
</dbReference>
<dbReference type="InterPro" id="IPR047121">
    <property type="entry name" value="YjiB-like"/>
</dbReference>
<feature type="domain" description="Cupin type-1" evidence="2">
    <location>
        <begin position="29"/>
        <end position="156"/>
    </location>
</feature>
<gene>
    <name evidence="3" type="ORF">GBA63_01930</name>
</gene>
<dbReference type="SMART" id="SM00835">
    <property type="entry name" value="Cupin_1"/>
    <property type="match status" value="1"/>
</dbReference>
<dbReference type="InterPro" id="IPR011051">
    <property type="entry name" value="RmlC_Cupin_sf"/>
</dbReference>
<dbReference type="EMBL" id="CP045119">
    <property type="protein sequence ID" value="QIN84992.1"/>
    <property type="molecule type" value="Genomic_DNA"/>
</dbReference>
<dbReference type="Gene3D" id="2.60.120.10">
    <property type="entry name" value="Jelly Rolls"/>
    <property type="match status" value="1"/>
</dbReference>
<dbReference type="KEGG" id="rub:GBA63_01930"/>
<protein>
    <submittedName>
        <fullName evidence="3">Cupin domain-containing protein</fullName>
    </submittedName>
</protein>
<dbReference type="PIRSF" id="PIRSF019307">
    <property type="entry name" value="UCP019307"/>
    <property type="match status" value="1"/>
</dbReference>